<reference evidence="1" key="1">
    <citation type="submission" date="2023-05" db="EMBL/GenBank/DDBJ databases">
        <authorList>
            <person name="Zhang X."/>
        </authorList>
    </citation>
    <scope>NUCLEOTIDE SEQUENCE</scope>
    <source>
        <strain evidence="1">BD1B2-1</strain>
    </source>
</reference>
<dbReference type="InterPro" id="IPR036102">
    <property type="entry name" value="OsmC/Ohrsf"/>
</dbReference>
<dbReference type="NCBIfam" id="TIGR03562">
    <property type="entry name" value="osmo_induc_OsmC"/>
    <property type="match status" value="1"/>
</dbReference>
<dbReference type="PANTHER" id="PTHR42830:SF1">
    <property type="entry name" value="OSMOTICALLY INDUCIBLE FAMILY PROTEIN"/>
    <property type="match status" value="1"/>
</dbReference>
<dbReference type="Pfam" id="PF02566">
    <property type="entry name" value="OsmC"/>
    <property type="match status" value="1"/>
</dbReference>
<dbReference type="InterPro" id="IPR052707">
    <property type="entry name" value="OsmC_Ohr_Peroxiredoxin"/>
</dbReference>
<dbReference type="AlphaFoldDB" id="A0AAE3RBD1"/>
<accession>A0AAE3RBD1</accession>
<dbReference type="InterPro" id="IPR019904">
    <property type="entry name" value="Peroxiredoxin_OsmC"/>
</dbReference>
<name>A0AAE3RBD1_9BACT</name>
<dbReference type="GO" id="GO:0006979">
    <property type="term" value="P:response to oxidative stress"/>
    <property type="evidence" value="ECO:0007669"/>
    <property type="project" value="InterPro"/>
</dbReference>
<evidence type="ECO:0000313" key="1">
    <source>
        <dbReference type="EMBL" id="MDJ1506780.1"/>
    </source>
</evidence>
<organism evidence="1 2">
    <name type="scientific">Xanthocytophaga agilis</name>
    <dbReference type="NCBI Taxonomy" id="3048010"/>
    <lineage>
        <taxon>Bacteria</taxon>
        <taxon>Pseudomonadati</taxon>
        <taxon>Bacteroidota</taxon>
        <taxon>Cytophagia</taxon>
        <taxon>Cytophagales</taxon>
        <taxon>Rhodocytophagaceae</taxon>
        <taxon>Xanthocytophaga</taxon>
    </lineage>
</organism>
<dbReference type="GO" id="GO:0004601">
    <property type="term" value="F:peroxidase activity"/>
    <property type="evidence" value="ECO:0007669"/>
    <property type="project" value="InterPro"/>
</dbReference>
<comment type="caution">
    <text evidence="1">The sequence shown here is derived from an EMBL/GenBank/DDBJ whole genome shotgun (WGS) entry which is preliminary data.</text>
</comment>
<dbReference type="InterPro" id="IPR003718">
    <property type="entry name" value="OsmC/Ohr_fam"/>
</dbReference>
<dbReference type="Gene3D" id="3.30.300.20">
    <property type="match status" value="1"/>
</dbReference>
<dbReference type="EMBL" id="JASJOU010000028">
    <property type="protein sequence ID" value="MDJ1506780.1"/>
    <property type="molecule type" value="Genomic_DNA"/>
</dbReference>
<dbReference type="InterPro" id="IPR015946">
    <property type="entry name" value="KH_dom-like_a/b"/>
</dbReference>
<sequence>MKRHATATWTGTGKDGYGQISTQSGILEQVYFSFTSRFGEVPGTNPEELIAAAHASCFTMKLSFVLNEAGFTAELLETRCHITFENAVITESHLTIKAKVSRISQEAFEACIKETELYGPVSRMLNARIFIEASLVK</sequence>
<dbReference type="RefSeq" id="WP_314519977.1">
    <property type="nucleotide sequence ID" value="NZ_JASJOU010000028.1"/>
</dbReference>
<gene>
    <name evidence="1" type="ORF">QNI22_39440</name>
</gene>
<proteinExistence type="predicted"/>
<keyword evidence="2" id="KW-1185">Reference proteome</keyword>
<dbReference type="SUPFAM" id="SSF82784">
    <property type="entry name" value="OsmC-like"/>
    <property type="match status" value="1"/>
</dbReference>
<dbReference type="Proteomes" id="UP001232063">
    <property type="component" value="Unassembled WGS sequence"/>
</dbReference>
<dbReference type="PANTHER" id="PTHR42830">
    <property type="entry name" value="OSMOTICALLY INDUCIBLE FAMILY PROTEIN"/>
    <property type="match status" value="1"/>
</dbReference>
<protein>
    <submittedName>
        <fullName evidence="1">OsmC family peroxiredoxin</fullName>
    </submittedName>
</protein>
<evidence type="ECO:0000313" key="2">
    <source>
        <dbReference type="Proteomes" id="UP001232063"/>
    </source>
</evidence>